<dbReference type="AlphaFoldDB" id="A0A6A5VZP1"/>
<dbReference type="EMBL" id="ML977662">
    <property type="protein sequence ID" value="KAF1994387.1"/>
    <property type="molecule type" value="Genomic_DNA"/>
</dbReference>
<gene>
    <name evidence="2" type="ORF">P154DRAFT_581863</name>
</gene>
<protein>
    <recommendedName>
        <fullName evidence="1">DUF8021 domain-containing protein</fullName>
    </recommendedName>
</protein>
<evidence type="ECO:0000313" key="3">
    <source>
        <dbReference type="Proteomes" id="UP000799779"/>
    </source>
</evidence>
<evidence type="ECO:0000313" key="2">
    <source>
        <dbReference type="EMBL" id="KAF1994387.1"/>
    </source>
</evidence>
<sequence>MLQRTVIGVCFTQNCIRRDNGLQTNVRCTVQAFGGGDAPNGFTTTPGAVRDRQILITDEGKGVVMALVMIDDVSEKCTDMLISLVKARNYAVDRVESMVAWMPLGYASALGGQNIARIYQRT</sequence>
<dbReference type="OrthoDB" id="5229624at2759"/>
<evidence type="ECO:0000259" key="1">
    <source>
        <dbReference type="Pfam" id="PF26061"/>
    </source>
</evidence>
<dbReference type="Proteomes" id="UP000799779">
    <property type="component" value="Unassembled WGS sequence"/>
</dbReference>
<name>A0A6A5VZP1_9PLEO</name>
<organism evidence="2 3">
    <name type="scientific">Amniculicola lignicola CBS 123094</name>
    <dbReference type="NCBI Taxonomy" id="1392246"/>
    <lineage>
        <taxon>Eukaryota</taxon>
        <taxon>Fungi</taxon>
        <taxon>Dikarya</taxon>
        <taxon>Ascomycota</taxon>
        <taxon>Pezizomycotina</taxon>
        <taxon>Dothideomycetes</taxon>
        <taxon>Pleosporomycetidae</taxon>
        <taxon>Pleosporales</taxon>
        <taxon>Amniculicolaceae</taxon>
        <taxon>Amniculicola</taxon>
    </lineage>
</organism>
<accession>A0A6A5VZP1</accession>
<keyword evidence="3" id="KW-1185">Reference proteome</keyword>
<feature type="domain" description="DUF8021" evidence="1">
    <location>
        <begin position="5"/>
        <end position="77"/>
    </location>
</feature>
<dbReference type="Pfam" id="PF26061">
    <property type="entry name" value="DUF8021"/>
    <property type="match status" value="1"/>
</dbReference>
<proteinExistence type="predicted"/>
<dbReference type="InterPro" id="IPR058334">
    <property type="entry name" value="DUF8021"/>
</dbReference>
<reference evidence="2" key="1">
    <citation type="journal article" date="2020" name="Stud. Mycol.">
        <title>101 Dothideomycetes genomes: a test case for predicting lifestyles and emergence of pathogens.</title>
        <authorList>
            <person name="Haridas S."/>
            <person name="Albert R."/>
            <person name="Binder M."/>
            <person name="Bloem J."/>
            <person name="Labutti K."/>
            <person name="Salamov A."/>
            <person name="Andreopoulos B."/>
            <person name="Baker S."/>
            <person name="Barry K."/>
            <person name="Bills G."/>
            <person name="Bluhm B."/>
            <person name="Cannon C."/>
            <person name="Castanera R."/>
            <person name="Culley D."/>
            <person name="Daum C."/>
            <person name="Ezra D."/>
            <person name="Gonzalez J."/>
            <person name="Henrissat B."/>
            <person name="Kuo A."/>
            <person name="Liang C."/>
            <person name="Lipzen A."/>
            <person name="Lutzoni F."/>
            <person name="Magnuson J."/>
            <person name="Mondo S."/>
            <person name="Nolan M."/>
            <person name="Ohm R."/>
            <person name="Pangilinan J."/>
            <person name="Park H.-J."/>
            <person name="Ramirez L."/>
            <person name="Alfaro M."/>
            <person name="Sun H."/>
            <person name="Tritt A."/>
            <person name="Yoshinaga Y."/>
            <person name="Zwiers L.-H."/>
            <person name="Turgeon B."/>
            <person name="Goodwin S."/>
            <person name="Spatafora J."/>
            <person name="Crous P."/>
            <person name="Grigoriev I."/>
        </authorList>
    </citation>
    <scope>NUCLEOTIDE SEQUENCE</scope>
    <source>
        <strain evidence="2">CBS 123094</strain>
    </source>
</reference>